<dbReference type="AlphaFoldDB" id="A0A386ZLF7"/>
<dbReference type="RefSeq" id="WP_120743203.1">
    <property type="nucleotide sequence ID" value="NZ_CP032568.1"/>
</dbReference>
<proteinExistence type="inferred from homology"/>
<dbReference type="EC" id="3.1.-.-" evidence="8"/>
<keyword evidence="11" id="KW-1185">Reference proteome</keyword>
<dbReference type="InterPro" id="IPR029060">
    <property type="entry name" value="PIN-like_dom_sf"/>
</dbReference>
<dbReference type="HAMAP" id="MF_00265">
    <property type="entry name" value="VapC_Nob1"/>
    <property type="match status" value="1"/>
</dbReference>
<dbReference type="GO" id="GO:0004540">
    <property type="term" value="F:RNA nuclease activity"/>
    <property type="evidence" value="ECO:0007669"/>
    <property type="project" value="InterPro"/>
</dbReference>
<evidence type="ECO:0000256" key="1">
    <source>
        <dbReference type="ARBA" id="ARBA00001946"/>
    </source>
</evidence>
<keyword evidence="3 8" id="KW-0540">Nuclease</keyword>
<keyword evidence="6 8" id="KW-0460">Magnesium</keyword>
<dbReference type="KEGG" id="nyu:D7D52_34685"/>
<evidence type="ECO:0000259" key="9">
    <source>
        <dbReference type="Pfam" id="PF01850"/>
    </source>
</evidence>
<keyword evidence="5 8" id="KW-0378">Hydrolase</keyword>
<dbReference type="Pfam" id="PF01850">
    <property type="entry name" value="PIN"/>
    <property type="match status" value="1"/>
</dbReference>
<dbReference type="CDD" id="cd18731">
    <property type="entry name" value="PIN_NgFitB-like"/>
    <property type="match status" value="1"/>
</dbReference>
<dbReference type="GO" id="GO:0090729">
    <property type="term" value="F:toxin activity"/>
    <property type="evidence" value="ECO:0007669"/>
    <property type="project" value="UniProtKB-KW"/>
</dbReference>
<evidence type="ECO:0000256" key="5">
    <source>
        <dbReference type="ARBA" id="ARBA00022801"/>
    </source>
</evidence>
<dbReference type="InterPro" id="IPR022907">
    <property type="entry name" value="VapC_family"/>
</dbReference>
<comment type="cofactor">
    <cofactor evidence="1 8">
        <name>Mg(2+)</name>
        <dbReference type="ChEBI" id="CHEBI:18420"/>
    </cofactor>
</comment>
<dbReference type="GO" id="GO:0016787">
    <property type="term" value="F:hydrolase activity"/>
    <property type="evidence" value="ECO:0007669"/>
    <property type="project" value="UniProtKB-KW"/>
</dbReference>
<dbReference type="PANTHER" id="PTHR33653:SF1">
    <property type="entry name" value="RIBONUCLEASE VAPC2"/>
    <property type="match status" value="1"/>
</dbReference>
<evidence type="ECO:0000313" key="11">
    <source>
        <dbReference type="Proteomes" id="UP000267164"/>
    </source>
</evidence>
<evidence type="ECO:0000256" key="4">
    <source>
        <dbReference type="ARBA" id="ARBA00022723"/>
    </source>
</evidence>
<feature type="binding site" evidence="8">
    <location>
        <position position="5"/>
    </location>
    <ligand>
        <name>Mg(2+)</name>
        <dbReference type="ChEBI" id="CHEBI:18420"/>
    </ligand>
</feature>
<comment type="similarity">
    <text evidence="7 8">Belongs to the PINc/VapC protein family.</text>
</comment>
<name>A0A386ZLF7_9NOCA</name>
<comment type="function">
    <text evidence="8">Toxic component of a toxin-antitoxin (TA) system. An RNase.</text>
</comment>
<keyword evidence="2 8" id="KW-1277">Toxin-antitoxin system</keyword>
<dbReference type="Proteomes" id="UP000267164">
    <property type="component" value="Chromosome"/>
</dbReference>
<dbReference type="OrthoDB" id="9815354at2"/>
<keyword evidence="4 8" id="KW-0479">Metal-binding</keyword>
<dbReference type="InterPro" id="IPR050556">
    <property type="entry name" value="Type_II_TA_system_RNase"/>
</dbReference>
<protein>
    <recommendedName>
        <fullName evidence="8">Ribonuclease VapC</fullName>
        <shortName evidence="8">RNase VapC</shortName>
        <ecNumber evidence="8">3.1.-.-</ecNumber>
    </recommendedName>
    <alternativeName>
        <fullName evidence="8">Toxin VapC</fullName>
    </alternativeName>
</protein>
<dbReference type="EMBL" id="CP032568">
    <property type="protein sequence ID" value="AYF78120.1"/>
    <property type="molecule type" value="Genomic_DNA"/>
</dbReference>
<evidence type="ECO:0000256" key="8">
    <source>
        <dbReference type="HAMAP-Rule" id="MF_00265"/>
    </source>
</evidence>
<evidence type="ECO:0000256" key="7">
    <source>
        <dbReference type="ARBA" id="ARBA00038093"/>
    </source>
</evidence>
<feature type="binding site" evidence="8">
    <location>
        <position position="104"/>
    </location>
    <ligand>
        <name>Mg(2+)</name>
        <dbReference type="ChEBI" id="CHEBI:18420"/>
    </ligand>
</feature>
<evidence type="ECO:0000256" key="6">
    <source>
        <dbReference type="ARBA" id="ARBA00022842"/>
    </source>
</evidence>
<dbReference type="InterPro" id="IPR002716">
    <property type="entry name" value="PIN_dom"/>
</dbReference>
<sequence length="141" mass="15190">MIILDTNVISEPTTKAPNARVLEWLDAQVTETLYLTAVTVGELRYGIAAMPEGRRRDEYTEWLEKYTVPAFAGRILPYDLEATAEYARLMSGARAAGIAIGTADGMIAATAAAAGFTVATRDTTPFEAAGVTIIDPWNYIG</sequence>
<dbReference type="GO" id="GO:0000287">
    <property type="term" value="F:magnesium ion binding"/>
    <property type="evidence" value="ECO:0007669"/>
    <property type="project" value="UniProtKB-UniRule"/>
</dbReference>
<accession>A0A386ZLF7</accession>
<evidence type="ECO:0000256" key="3">
    <source>
        <dbReference type="ARBA" id="ARBA00022722"/>
    </source>
</evidence>
<dbReference type="SUPFAM" id="SSF88723">
    <property type="entry name" value="PIN domain-like"/>
    <property type="match status" value="1"/>
</dbReference>
<organism evidence="10 11">
    <name type="scientific">Nocardia yunnanensis</name>
    <dbReference type="NCBI Taxonomy" id="2382165"/>
    <lineage>
        <taxon>Bacteria</taxon>
        <taxon>Bacillati</taxon>
        <taxon>Actinomycetota</taxon>
        <taxon>Actinomycetes</taxon>
        <taxon>Mycobacteriales</taxon>
        <taxon>Nocardiaceae</taxon>
        <taxon>Nocardia</taxon>
    </lineage>
</organism>
<feature type="domain" description="PIN" evidence="9">
    <location>
        <begin position="2"/>
        <end position="126"/>
    </location>
</feature>
<gene>
    <name evidence="8" type="primary">vapC</name>
    <name evidence="10" type="ORF">D7D52_34685</name>
</gene>
<dbReference type="Gene3D" id="3.40.50.1010">
    <property type="entry name" value="5'-nuclease"/>
    <property type="match status" value="1"/>
</dbReference>
<reference evidence="10 11" key="1">
    <citation type="submission" date="2018-09" db="EMBL/GenBank/DDBJ databases">
        <title>Nocardia yunnanensis sp. nov., an actinomycete isolated from a soil sample.</title>
        <authorList>
            <person name="Zhang J."/>
        </authorList>
    </citation>
    <scope>NUCLEOTIDE SEQUENCE [LARGE SCALE GENOMIC DNA]</scope>
    <source>
        <strain evidence="10 11">CFHS0054</strain>
    </source>
</reference>
<keyword evidence="8" id="KW-0800">Toxin</keyword>
<dbReference type="PANTHER" id="PTHR33653">
    <property type="entry name" value="RIBONUCLEASE VAPC2"/>
    <property type="match status" value="1"/>
</dbReference>
<evidence type="ECO:0000256" key="2">
    <source>
        <dbReference type="ARBA" id="ARBA00022649"/>
    </source>
</evidence>
<evidence type="ECO:0000313" key="10">
    <source>
        <dbReference type="EMBL" id="AYF78120.1"/>
    </source>
</evidence>